<sequence>MIVKSRKQGNSLMITIPSYLNVPEGTEYEVKASANGELIFSPVEKSKREFATNEDISAITDDIFKDYDDVFKELVDK</sequence>
<dbReference type="Proteomes" id="UP000070198">
    <property type="component" value="Unassembled WGS sequence"/>
</dbReference>
<dbReference type="EMBL" id="LS483409">
    <property type="protein sequence ID" value="SQG79880.1"/>
    <property type="molecule type" value="Genomic_DNA"/>
</dbReference>
<reference evidence="7" key="2">
    <citation type="submission" date="2016-10" db="EMBL/GenBank/DDBJ databases">
        <authorList>
            <person name="Varghese N."/>
            <person name="Submissions S."/>
        </authorList>
    </citation>
    <scope>NUCLEOTIDE SEQUENCE [LARGE SCALE GENOMIC DNA]</scope>
    <source>
        <strain evidence="7">LMG 15572</strain>
    </source>
</reference>
<dbReference type="AlphaFoldDB" id="A0A139R6P7"/>
<evidence type="ECO:0000313" key="5">
    <source>
        <dbReference type="Proteomes" id="UP000070198"/>
    </source>
</evidence>
<evidence type="ECO:0000313" key="8">
    <source>
        <dbReference type="Proteomes" id="UP000249013"/>
    </source>
</evidence>
<keyword evidence="7" id="KW-1185">Reference proteome</keyword>
<evidence type="ECO:0000313" key="6">
    <source>
        <dbReference type="Proteomes" id="UP000071927"/>
    </source>
</evidence>
<protein>
    <submittedName>
        <fullName evidence="2">Prevent host death protein, Phd antitoxin</fullName>
    </submittedName>
    <submittedName>
        <fullName evidence="4">Toxin-antitoxin system, antitoxin component,AbrB family</fullName>
    </submittedName>
</protein>
<evidence type="ECO:0000313" key="2">
    <source>
        <dbReference type="EMBL" id="KXU10429.1"/>
    </source>
</evidence>
<dbReference type="Proteomes" id="UP000249013">
    <property type="component" value="Chromosome 1"/>
</dbReference>
<dbReference type="EMBL" id="LQOF01000358">
    <property type="protein sequence ID" value="KXT66026.1"/>
    <property type="molecule type" value="Genomic_DNA"/>
</dbReference>
<dbReference type="Gene3D" id="2.10.260.10">
    <property type="match status" value="1"/>
</dbReference>
<evidence type="ECO:0000313" key="7">
    <source>
        <dbReference type="Proteomes" id="UP000183629"/>
    </source>
</evidence>
<dbReference type="Proteomes" id="UP000071927">
    <property type="component" value="Unassembled WGS sequence"/>
</dbReference>
<evidence type="ECO:0000313" key="1">
    <source>
        <dbReference type="EMBL" id="KXT66026.1"/>
    </source>
</evidence>
<name>A0A139R6P7_9STRE</name>
<dbReference type="NCBIfam" id="NF047400">
    <property type="entry name" value="MazE_PemI_antitoxin"/>
    <property type="match status" value="1"/>
</dbReference>
<reference evidence="3" key="3">
    <citation type="submission" date="2016-10" db="EMBL/GenBank/DDBJ databases">
        <authorList>
            <person name="de Groot N.N."/>
        </authorList>
    </citation>
    <scope>NUCLEOTIDE SEQUENCE [LARGE SCALE GENOMIC DNA]</scope>
    <source>
        <strain evidence="3">LMG 15572</strain>
    </source>
</reference>
<dbReference type="Proteomes" id="UP000183629">
    <property type="component" value="Unassembled WGS sequence"/>
</dbReference>
<dbReference type="PATRIC" id="fig|315405.11.peg.2106"/>
<dbReference type="EMBL" id="LQXV01000062">
    <property type="protein sequence ID" value="KXU10429.1"/>
    <property type="molecule type" value="Genomic_DNA"/>
</dbReference>
<dbReference type="GeneID" id="57920255"/>
<proteinExistence type="predicted"/>
<reference evidence="4 8" key="4">
    <citation type="submission" date="2018-06" db="EMBL/GenBank/DDBJ databases">
        <authorList>
            <consortium name="Pathogen Informatics"/>
            <person name="Doyle S."/>
        </authorList>
    </citation>
    <scope>NUCLEOTIDE SEQUENCE [LARGE SCALE GENOMIC DNA]</scope>
    <source>
        <strain evidence="4 8">NCTC13773</strain>
    </source>
</reference>
<accession>A0A139R6P7</accession>
<dbReference type="InterPro" id="IPR037914">
    <property type="entry name" value="SpoVT-AbrB_sf"/>
</dbReference>
<gene>
    <name evidence="4" type="ORF">NCTC13773_01696</name>
    <name evidence="3" type="ORF">SAMN05660328_1037</name>
    <name evidence="1" type="ORF">SGADD02_01805</name>
    <name evidence="2" type="ORF">SGADD03_00184</name>
</gene>
<evidence type="ECO:0000313" key="4">
    <source>
        <dbReference type="EMBL" id="SQG79880.1"/>
    </source>
</evidence>
<dbReference type="EMBL" id="FPBN01000003">
    <property type="protein sequence ID" value="SFU58049.1"/>
    <property type="molecule type" value="Genomic_DNA"/>
</dbReference>
<evidence type="ECO:0000313" key="3">
    <source>
        <dbReference type="EMBL" id="SFU58049.1"/>
    </source>
</evidence>
<dbReference type="RefSeq" id="WP_009854526.1">
    <property type="nucleotide sequence ID" value="NZ_CP054015.1"/>
</dbReference>
<organism evidence="2 6">
    <name type="scientific">Streptococcus gallolyticus</name>
    <dbReference type="NCBI Taxonomy" id="315405"/>
    <lineage>
        <taxon>Bacteria</taxon>
        <taxon>Bacillati</taxon>
        <taxon>Bacillota</taxon>
        <taxon>Bacilli</taxon>
        <taxon>Lactobacillales</taxon>
        <taxon>Streptococcaceae</taxon>
        <taxon>Streptococcus</taxon>
    </lineage>
</organism>
<dbReference type="SUPFAM" id="SSF89447">
    <property type="entry name" value="AbrB/MazE/MraZ-like"/>
    <property type="match status" value="1"/>
</dbReference>
<reference evidence="5 6" key="1">
    <citation type="submission" date="2016-01" db="EMBL/GenBank/DDBJ databases">
        <title>Highly variable Streptococcus oralis are common among viridans streptococci isolated from primates.</title>
        <authorList>
            <person name="Denapaite D."/>
            <person name="Rieger M."/>
            <person name="Koendgen S."/>
            <person name="Brueckner R."/>
            <person name="Ochigava I."/>
            <person name="Kappeler P."/>
            <person name="Maetz-Rensing K."/>
            <person name="Leendertz F."/>
            <person name="Hakenbeck R."/>
        </authorList>
    </citation>
    <scope>NUCLEOTIDE SEQUENCE [LARGE SCALE GENOMIC DNA]</scope>
    <source>
        <strain evidence="1 5">DD02</strain>
        <strain evidence="2 6">DD03</strain>
    </source>
</reference>